<protein>
    <recommendedName>
        <fullName evidence="4">Late embryogenesis abundant protein LEA-2 subgroup domain-containing protein</fullName>
    </recommendedName>
</protein>
<dbReference type="PROSITE" id="PS51257">
    <property type="entry name" value="PROKAR_LIPOPROTEIN"/>
    <property type="match status" value="1"/>
</dbReference>
<evidence type="ECO:0000313" key="3">
    <source>
        <dbReference type="Proteomes" id="UP000237608"/>
    </source>
</evidence>
<proteinExistence type="predicted"/>
<dbReference type="Gene3D" id="2.60.40.1820">
    <property type="match status" value="1"/>
</dbReference>
<keyword evidence="3" id="KW-1185">Reference proteome</keyword>
<feature type="chain" id="PRO_5015534397" description="Late embryogenesis abundant protein LEA-2 subgroup domain-containing protein" evidence="1">
    <location>
        <begin position="22"/>
        <end position="154"/>
    </location>
</feature>
<dbReference type="Proteomes" id="UP000237608">
    <property type="component" value="Unassembled WGS sequence"/>
</dbReference>
<sequence>MKKGLILLGFLIAFFSCSVKKAPVFLKVDDIKIVTIASDTIRLGAKAYFNNPNNVGGKIFTDDIKVIINGEEVAQVSSDIFKIPSNTDFAIPLKVSIPTKRVFDTNKNGILGSLLNSLLNKSVKVQLKGTLNYSFLGFKKEFIIDKTEDINIKL</sequence>
<dbReference type="AlphaFoldDB" id="A0A2S7W8P9"/>
<gene>
    <name evidence="2" type="ORF">BTO13_01270</name>
</gene>
<reference evidence="2 3" key="1">
    <citation type="submission" date="2016-12" db="EMBL/GenBank/DDBJ databases">
        <title>Trade-off between light-utilization and light-protection in marine flavobacteria.</title>
        <authorList>
            <person name="Kumagai Y."/>
            <person name="Yoshizawa S."/>
            <person name="Kogure K."/>
            <person name="Iwasaki W."/>
        </authorList>
    </citation>
    <scope>NUCLEOTIDE SEQUENCE [LARGE SCALE GENOMIC DNA]</scope>
    <source>
        <strain evidence="2 3">KCTC 22729</strain>
    </source>
</reference>
<accession>A0A2S7W8P9</accession>
<evidence type="ECO:0000313" key="2">
    <source>
        <dbReference type="EMBL" id="PQJ73989.1"/>
    </source>
</evidence>
<comment type="caution">
    <text evidence="2">The sequence shown here is derived from an EMBL/GenBank/DDBJ whole genome shotgun (WGS) entry which is preliminary data.</text>
</comment>
<dbReference type="SUPFAM" id="SSF117070">
    <property type="entry name" value="LEA14-like"/>
    <property type="match status" value="1"/>
</dbReference>
<feature type="signal peptide" evidence="1">
    <location>
        <begin position="1"/>
        <end position="21"/>
    </location>
</feature>
<evidence type="ECO:0000256" key="1">
    <source>
        <dbReference type="SAM" id="SignalP"/>
    </source>
</evidence>
<dbReference type="RefSeq" id="WP_105045138.1">
    <property type="nucleotide sequence ID" value="NZ_CP150662.1"/>
</dbReference>
<dbReference type="EMBL" id="MSCL01000001">
    <property type="protein sequence ID" value="PQJ73989.1"/>
    <property type="molecule type" value="Genomic_DNA"/>
</dbReference>
<evidence type="ECO:0008006" key="4">
    <source>
        <dbReference type="Google" id="ProtNLM"/>
    </source>
</evidence>
<name>A0A2S7W8P9_9FLAO</name>
<dbReference type="OrthoDB" id="1144002at2"/>
<organism evidence="2 3">
    <name type="scientific">Polaribacter gangjinensis</name>
    <dbReference type="NCBI Taxonomy" id="574710"/>
    <lineage>
        <taxon>Bacteria</taxon>
        <taxon>Pseudomonadati</taxon>
        <taxon>Bacteroidota</taxon>
        <taxon>Flavobacteriia</taxon>
        <taxon>Flavobacteriales</taxon>
        <taxon>Flavobacteriaceae</taxon>
    </lineage>
</organism>
<keyword evidence="1" id="KW-0732">Signal</keyword>